<feature type="transmembrane region" description="Helical" evidence="1">
    <location>
        <begin position="124"/>
        <end position="143"/>
    </location>
</feature>
<feature type="transmembrane region" description="Helical" evidence="1">
    <location>
        <begin position="12"/>
        <end position="31"/>
    </location>
</feature>
<dbReference type="Proteomes" id="UP001611580">
    <property type="component" value="Unassembled WGS sequence"/>
</dbReference>
<keyword evidence="3" id="KW-1185">Reference proteome</keyword>
<feature type="transmembrane region" description="Helical" evidence="1">
    <location>
        <begin position="150"/>
        <end position="168"/>
    </location>
</feature>
<keyword evidence="1" id="KW-0472">Membrane</keyword>
<feature type="transmembrane region" description="Helical" evidence="1">
    <location>
        <begin position="204"/>
        <end position="225"/>
    </location>
</feature>
<evidence type="ECO:0000313" key="3">
    <source>
        <dbReference type="Proteomes" id="UP001611580"/>
    </source>
</evidence>
<evidence type="ECO:0000256" key="1">
    <source>
        <dbReference type="SAM" id="Phobius"/>
    </source>
</evidence>
<dbReference type="RefSeq" id="WP_397403627.1">
    <property type="nucleotide sequence ID" value="NZ_JBIRYI010000005.1"/>
</dbReference>
<feature type="transmembrane region" description="Helical" evidence="1">
    <location>
        <begin position="180"/>
        <end position="197"/>
    </location>
</feature>
<reference evidence="2 3" key="1">
    <citation type="submission" date="2024-10" db="EMBL/GenBank/DDBJ databases">
        <title>The Natural Products Discovery Center: Release of the First 8490 Sequenced Strains for Exploring Actinobacteria Biosynthetic Diversity.</title>
        <authorList>
            <person name="Kalkreuter E."/>
            <person name="Kautsar S.A."/>
            <person name="Yang D."/>
            <person name="Bader C.D."/>
            <person name="Teijaro C.N."/>
            <person name="Fluegel L."/>
            <person name="Davis C.M."/>
            <person name="Simpson J.R."/>
            <person name="Lauterbach L."/>
            <person name="Steele A.D."/>
            <person name="Gui C."/>
            <person name="Meng S."/>
            <person name="Li G."/>
            <person name="Viehrig K."/>
            <person name="Ye F."/>
            <person name="Su P."/>
            <person name="Kiefer A.F."/>
            <person name="Nichols A."/>
            <person name="Cepeda A.J."/>
            <person name="Yan W."/>
            <person name="Fan B."/>
            <person name="Jiang Y."/>
            <person name="Adhikari A."/>
            <person name="Zheng C.-J."/>
            <person name="Schuster L."/>
            <person name="Cowan T.M."/>
            <person name="Smanski M.J."/>
            <person name="Chevrette M.G."/>
            <person name="De Carvalho L.P.S."/>
            <person name="Shen B."/>
        </authorList>
    </citation>
    <scope>NUCLEOTIDE SEQUENCE [LARGE SCALE GENOMIC DNA]</scope>
    <source>
        <strain evidence="2 3">NPDC019481</strain>
    </source>
</reference>
<evidence type="ECO:0000313" key="2">
    <source>
        <dbReference type="EMBL" id="MFI2487144.1"/>
    </source>
</evidence>
<gene>
    <name evidence="2" type="ORF">ACH47X_09555</name>
</gene>
<sequence>MAETQHRISAWWVLPISAIVWWACGFLPWIAQLSYQVTGLARASDAAAAGIRPLPFTADGAVVGLVVMALMGGLLAGVTARLPASAGAGAGAAIAGTLLGMAGAAGSSWWLAAGATVPGDAMPFGMLVVTVGSGLVGLAAGLLAGIGPAALRGVALALPVVLLDGWLWGLLPGNDVSPIGSWWVLATALGVAFGLCVDGKPLDLLGWLPAAGTVWVLQSAGPALLTVQENIWPGSALTENPLSAAGIAGREIASAALTTDGHQLGAWVVALLLGAAIAALRLSREAGDESELSEAWA</sequence>
<proteinExistence type="predicted"/>
<organism evidence="2 3">
    <name type="scientific">Promicromonospora kroppenstedtii</name>
    <dbReference type="NCBI Taxonomy" id="440482"/>
    <lineage>
        <taxon>Bacteria</taxon>
        <taxon>Bacillati</taxon>
        <taxon>Actinomycetota</taxon>
        <taxon>Actinomycetes</taxon>
        <taxon>Micrococcales</taxon>
        <taxon>Promicromonosporaceae</taxon>
        <taxon>Promicromonospora</taxon>
    </lineage>
</organism>
<keyword evidence="1" id="KW-1133">Transmembrane helix</keyword>
<feature type="transmembrane region" description="Helical" evidence="1">
    <location>
        <begin position="61"/>
        <end position="80"/>
    </location>
</feature>
<keyword evidence="1" id="KW-0812">Transmembrane</keyword>
<evidence type="ECO:0008006" key="4">
    <source>
        <dbReference type="Google" id="ProtNLM"/>
    </source>
</evidence>
<dbReference type="EMBL" id="JBIRYI010000005">
    <property type="protein sequence ID" value="MFI2487144.1"/>
    <property type="molecule type" value="Genomic_DNA"/>
</dbReference>
<comment type="caution">
    <text evidence="2">The sequence shown here is derived from an EMBL/GenBank/DDBJ whole genome shotgun (WGS) entry which is preliminary data.</text>
</comment>
<feature type="transmembrane region" description="Helical" evidence="1">
    <location>
        <begin position="264"/>
        <end position="282"/>
    </location>
</feature>
<protein>
    <recommendedName>
        <fullName evidence="4">ABC-2 type transport system permease protein</fullName>
    </recommendedName>
</protein>
<feature type="transmembrane region" description="Helical" evidence="1">
    <location>
        <begin position="92"/>
        <end position="112"/>
    </location>
</feature>
<accession>A0ABW7XIT1</accession>
<name>A0ABW7XIT1_9MICO</name>